<reference evidence="5 6" key="1">
    <citation type="submission" date="2020-02" db="EMBL/GenBank/DDBJ databases">
        <title>Draft genome sequence of Haematococcus lacustris strain NIES-144.</title>
        <authorList>
            <person name="Morimoto D."/>
            <person name="Nakagawa S."/>
            <person name="Yoshida T."/>
            <person name="Sawayama S."/>
        </authorList>
    </citation>
    <scope>NUCLEOTIDE SEQUENCE [LARGE SCALE GENOMIC DNA]</scope>
    <source>
        <strain evidence="5 6">NIES-144</strain>
    </source>
</reference>
<keyword evidence="1" id="KW-0479">Metal-binding</keyword>
<comment type="caution">
    <text evidence="5">The sequence shown here is derived from an EMBL/GenBank/DDBJ whole genome shotgun (WGS) entry which is preliminary data.</text>
</comment>
<evidence type="ECO:0000256" key="1">
    <source>
        <dbReference type="ARBA" id="ARBA00022723"/>
    </source>
</evidence>
<dbReference type="Pfam" id="PF13920">
    <property type="entry name" value="zf-C3HC4_3"/>
    <property type="match status" value="1"/>
</dbReference>
<keyword evidence="6" id="KW-1185">Reference proteome</keyword>
<proteinExistence type="predicted"/>
<dbReference type="Gene3D" id="3.30.40.10">
    <property type="entry name" value="Zinc/RING finger domain, C3HC4 (zinc finger)"/>
    <property type="match status" value="1"/>
</dbReference>
<dbReference type="InterPro" id="IPR051652">
    <property type="entry name" value="MDM2_MDM4_MUL1"/>
</dbReference>
<accession>A0A699Z388</accession>
<name>A0A699Z388_HAELA</name>
<evidence type="ECO:0000256" key="4">
    <source>
        <dbReference type="SAM" id="MobiDB-lite"/>
    </source>
</evidence>
<evidence type="ECO:0000256" key="3">
    <source>
        <dbReference type="ARBA" id="ARBA00022833"/>
    </source>
</evidence>
<keyword evidence="2" id="KW-0863">Zinc-finger</keyword>
<dbReference type="PANTHER" id="PTHR12183:SF32">
    <property type="entry name" value="MITOCHONDRIAL E3 UBIQUITIN PROTEIN LIGASE 1"/>
    <property type="match status" value="1"/>
</dbReference>
<dbReference type="InterPro" id="IPR013083">
    <property type="entry name" value="Znf_RING/FYVE/PHD"/>
</dbReference>
<feature type="compositionally biased region" description="Gly residues" evidence="4">
    <location>
        <begin position="1"/>
        <end position="12"/>
    </location>
</feature>
<dbReference type="GO" id="GO:0004842">
    <property type="term" value="F:ubiquitin-protein transferase activity"/>
    <property type="evidence" value="ECO:0007669"/>
    <property type="project" value="TreeGrafter"/>
</dbReference>
<keyword evidence="3" id="KW-0862">Zinc</keyword>
<dbReference type="PANTHER" id="PTHR12183">
    <property type="entry name" value="MITOCHONDRIAL UBIQUITIN LIGASE ACTIVATOR OF NFKB 1"/>
    <property type="match status" value="1"/>
</dbReference>
<gene>
    <name evidence="5" type="ORF">HaLaN_09803</name>
</gene>
<evidence type="ECO:0000256" key="2">
    <source>
        <dbReference type="ARBA" id="ARBA00022771"/>
    </source>
</evidence>
<organism evidence="5 6">
    <name type="scientific">Haematococcus lacustris</name>
    <name type="common">Green alga</name>
    <name type="synonym">Haematococcus pluvialis</name>
    <dbReference type="NCBI Taxonomy" id="44745"/>
    <lineage>
        <taxon>Eukaryota</taxon>
        <taxon>Viridiplantae</taxon>
        <taxon>Chlorophyta</taxon>
        <taxon>core chlorophytes</taxon>
        <taxon>Chlorophyceae</taxon>
        <taxon>CS clade</taxon>
        <taxon>Chlamydomonadales</taxon>
        <taxon>Haematococcaceae</taxon>
        <taxon>Haematococcus</taxon>
    </lineage>
</organism>
<dbReference type="AlphaFoldDB" id="A0A699Z388"/>
<dbReference type="Proteomes" id="UP000485058">
    <property type="component" value="Unassembled WGS sequence"/>
</dbReference>
<dbReference type="GO" id="GO:0008270">
    <property type="term" value="F:zinc ion binding"/>
    <property type="evidence" value="ECO:0007669"/>
    <property type="project" value="UniProtKB-KW"/>
</dbReference>
<evidence type="ECO:0000313" key="5">
    <source>
        <dbReference type="EMBL" id="GFH13848.1"/>
    </source>
</evidence>
<sequence length="107" mass="11292">MQCSSGSGGGLEGARSPSAAAPMGREQEWTEQLRALPASPFAPTLTDEEDSQLSCVVCLSAPRAVGLLHGSTVHKCVCRECAAKIKAGTMLCPLCRQTVERVLDVFE</sequence>
<feature type="region of interest" description="Disordered" evidence="4">
    <location>
        <begin position="1"/>
        <end position="33"/>
    </location>
</feature>
<dbReference type="GO" id="GO:0016567">
    <property type="term" value="P:protein ubiquitination"/>
    <property type="evidence" value="ECO:0007669"/>
    <property type="project" value="TreeGrafter"/>
</dbReference>
<protein>
    <submittedName>
        <fullName evidence="5">ANK_REP_REGION domain-containing protein</fullName>
    </submittedName>
</protein>
<dbReference type="EMBL" id="BLLF01000658">
    <property type="protein sequence ID" value="GFH13848.1"/>
    <property type="molecule type" value="Genomic_DNA"/>
</dbReference>
<evidence type="ECO:0000313" key="6">
    <source>
        <dbReference type="Proteomes" id="UP000485058"/>
    </source>
</evidence>